<proteinExistence type="predicted"/>
<gene>
    <name evidence="5" type="primary">tauB_1</name>
    <name evidence="5" type="ORF">MOTE_13350</name>
</gene>
<evidence type="ECO:0000259" key="4">
    <source>
        <dbReference type="PROSITE" id="PS50893"/>
    </source>
</evidence>
<keyword evidence="3 5" id="KW-0067">ATP-binding</keyword>
<dbReference type="PROSITE" id="PS51257">
    <property type="entry name" value="PROKAR_LIPOPROTEIN"/>
    <property type="match status" value="1"/>
</dbReference>
<protein>
    <submittedName>
        <fullName evidence="5">Taurine import ATP-binding protein TauB</fullName>
        <ecNumber evidence="5">3.6.3.36</ecNumber>
    </submittedName>
</protein>
<organism evidence="5 6">
    <name type="scientific">Neomoorella thermoacetica</name>
    <name type="common">Clostridium thermoaceticum</name>
    <dbReference type="NCBI Taxonomy" id="1525"/>
    <lineage>
        <taxon>Bacteria</taxon>
        <taxon>Bacillati</taxon>
        <taxon>Bacillota</taxon>
        <taxon>Clostridia</taxon>
        <taxon>Neomoorellales</taxon>
        <taxon>Neomoorellaceae</taxon>
        <taxon>Neomoorella</taxon>
    </lineage>
</organism>
<name>A0A1J5P5W6_NEOTH</name>
<dbReference type="EMBL" id="MDDC01000009">
    <property type="protein sequence ID" value="OIQ59277.1"/>
    <property type="molecule type" value="Genomic_DNA"/>
</dbReference>
<sequence>MIRVTGVSYSYRNNGAWVPALEDINLTIPAGQACVLIGPSGCGKTTLLYLLAGLLKPTRGEIQVNGARVTRPRRQTAIILQDYGLLPWKTVWKNAALGLALRGCPRKRQQEILEPLLVALGLAGLEKRYPAQLSGGQKQRVAIARALSLEPDTLLMDEPFSALDALTREGLQQTLVDIRRQRCLTTVLVTHNVEEAVFLGQQIVVLTAAPGRLKAVLENPGAGTPDYRFSETFHHYCSRVRQLLQK</sequence>
<dbReference type="InterPro" id="IPR017871">
    <property type="entry name" value="ABC_transporter-like_CS"/>
</dbReference>
<dbReference type="PANTHER" id="PTHR42788:SF13">
    <property type="entry name" value="ALIPHATIC SULFONATES IMPORT ATP-BINDING PROTEIN SSUB"/>
    <property type="match status" value="1"/>
</dbReference>
<dbReference type="SUPFAM" id="SSF52540">
    <property type="entry name" value="P-loop containing nucleoside triphosphate hydrolases"/>
    <property type="match status" value="1"/>
</dbReference>
<dbReference type="GO" id="GO:0005524">
    <property type="term" value="F:ATP binding"/>
    <property type="evidence" value="ECO:0007669"/>
    <property type="project" value="UniProtKB-KW"/>
</dbReference>
<keyword evidence="2" id="KW-0547">Nucleotide-binding</keyword>
<keyword evidence="5" id="KW-0378">Hydrolase</keyword>
<accession>A0A1J5P5W6</accession>
<dbReference type="PROSITE" id="PS50893">
    <property type="entry name" value="ABC_TRANSPORTER_2"/>
    <property type="match status" value="1"/>
</dbReference>
<dbReference type="Proteomes" id="UP000182811">
    <property type="component" value="Unassembled WGS sequence"/>
</dbReference>
<evidence type="ECO:0000256" key="2">
    <source>
        <dbReference type="ARBA" id="ARBA00022741"/>
    </source>
</evidence>
<dbReference type="Gene3D" id="3.40.50.300">
    <property type="entry name" value="P-loop containing nucleotide triphosphate hydrolases"/>
    <property type="match status" value="1"/>
</dbReference>
<dbReference type="PROSITE" id="PS00211">
    <property type="entry name" value="ABC_TRANSPORTER_1"/>
    <property type="match status" value="1"/>
</dbReference>
<reference evidence="5 6" key="1">
    <citation type="submission" date="2016-08" db="EMBL/GenBank/DDBJ databases">
        <title>Genome-based comparison of Moorella thermoacetic strains.</title>
        <authorList>
            <person name="Poehlein A."/>
            <person name="Bengelsdorf F.R."/>
            <person name="Esser C."/>
            <person name="Duerre P."/>
            <person name="Daniel R."/>
        </authorList>
    </citation>
    <scope>NUCLEOTIDE SEQUENCE [LARGE SCALE GENOMIC DNA]</scope>
    <source>
        <strain evidence="5 6">DSM 21394</strain>
    </source>
</reference>
<dbReference type="InterPro" id="IPR003593">
    <property type="entry name" value="AAA+_ATPase"/>
</dbReference>
<evidence type="ECO:0000313" key="6">
    <source>
        <dbReference type="Proteomes" id="UP000182811"/>
    </source>
</evidence>
<dbReference type="EC" id="3.6.3.36" evidence="5"/>
<feature type="domain" description="ABC transporter" evidence="4">
    <location>
        <begin position="2"/>
        <end position="233"/>
    </location>
</feature>
<evidence type="ECO:0000256" key="3">
    <source>
        <dbReference type="ARBA" id="ARBA00022840"/>
    </source>
</evidence>
<dbReference type="PANTHER" id="PTHR42788">
    <property type="entry name" value="TAURINE IMPORT ATP-BINDING PROTEIN-RELATED"/>
    <property type="match status" value="1"/>
</dbReference>
<keyword evidence="1" id="KW-0813">Transport</keyword>
<dbReference type="Pfam" id="PF00005">
    <property type="entry name" value="ABC_tran"/>
    <property type="match status" value="1"/>
</dbReference>
<comment type="caution">
    <text evidence="5">The sequence shown here is derived from an EMBL/GenBank/DDBJ whole genome shotgun (WGS) entry which is preliminary data.</text>
</comment>
<dbReference type="CDD" id="cd03293">
    <property type="entry name" value="ABC_NrtD_SsuB_transporters"/>
    <property type="match status" value="1"/>
</dbReference>
<evidence type="ECO:0000313" key="5">
    <source>
        <dbReference type="EMBL" id="OIQ59277.1"/>
    </source>
</evidence>
<dbReference type="InterPro" id="IPR027417">
    <property type="entry name" value="P-loop_NTPase"/>
</dbReference>
<dbReference type="InterPro" id="IPR003439">
    <property type="entry name" value="ABC_transporter-like_ATP-bd"/>
</dbReference>
<evidence type="ECO:0000256" key="1">
    <source>
        <dbReference type="ARBA" id="ARBA00022448"/>
    </source>
</evidence>
<dbReference type="InterPro" id="IPR050166">
    <property type="entry name" value="ABC_transporter_ATP-bind"/>
</dbReference>
<dbReference type="AlphaFoldDB" id="A0A1J5P5W6"/>
<dbReference type="GO" id="GO:0016887">
    <property type="term" value="F:ATP hydrolysis activity"/>
    <property type="evidence" value="ECO:0007669"/>
    <property type="project" value="InterPro"/>
</dbReference>
<dbReference type="OrthoDB" id="9801958at2"/>
<dbReference type="SMART" id="SM00382">
    <property type="entry name" value="AAA"/>
    <property type="match status" value="1"/>
</dbReference>